<organism evidence="2 3">
    <name type="scientific">Bythopirellula goksoeyrii</name>
    <dbReference type="NCBI Taxonomy" id="1400387"/>
    <lineage>
        <taxon>Bacteria</taxon>
        <taxon>Pseudomonadati</taxon>
        <taxon>Planctomycetota</taxon>
        <taxon>Planctomycetia</taxon>
        <taxon>Pirellulales</taxon>
        <taxon>Lacipirellulaceae</taxon>
        <taxon>Bythopirellula</taxon>
    </lineage>
</organism>
<evidence type="ECO:0000313" key="2">
    <source>
        <dbReference type="EMBL" id="QEG35463.1"/>
    </source>
</evidence>
<dbReference type="PANTHER" id="PTHR46663:SF2">
    <property type="entry name" value="GGDEF DOMAIN-CONTAINING PROTEIN"/>
    <property type="match status" value="1"/>
</dbReference>
<dbReference type="GO" id="GO:0052621">
    <property type="term" value="F:diguanylate cyclase activity"/>
    <property type="evidence" value="ECO:0007669"/>
    <property type="project" value="UniProtKB-EC"/>
</dbReference>
<gene>
    <name evidence="2" type="primary">dosC</name>
    <name evidence="2" type="ORF">Pr1d_27620</name>
</gene>
<keyword evidence="2" id="KW-0548">Nucleotidyltransferase</keyword>
<proteinExistence type="predicted"/>
<dbReference type="KEGG" id="bgok:Pr1d_27620"/>
<feature type="domain" description="GGDEF" evidence="1">
    <location>
        <begin position="148"/>
        <end position="273"/>
    </location>
</feature>
<dbReference type="EC" id="2.7.7.65" evidence="2"/>
<dbReference type="CDD" id="cd01949">
    <property type="entry name" value="GGDEF"/>
    <property type="match status" value="1"/>
</dbReference>
<dbReference type="EMBL" id="CP042913">
    <property type="protein sequence ID" value="QEG35463.1"/>
    <property type="molecule type" value="Genomic_DNA"/>
</dbReference>
<dbReference type="NCBIfam" id="TIGR00254">
    <property type="entry name" value="GGDEF"/>
    <property type="match status" value="1"/>
</dbReference>
<dbReference type="InterPro" id="IPR052163">
    <property type="entry name" value="DGC-Regulatory_Protein"/>
</dbReference>
<dbReference type="SMART" id="SM00267">
    <property type="entry name" value="GGDEF"/>
    <property type="match status" value="1"/>
</dbReference>
<dbReference type="RefSeq" id="WP_148073972.1">
    <property type="nucleotide sequence ID" value="NZ_CP042913.1"/>
</dbReference>
<dbReference type="Gene3D" id="3.30.70.270">
    <property type="match status" value="1"/>
</dbReference>
<dbReference type="OrthoDB" id="9762141at2"/>
<evidence type="ECO:0000313" key="3">
    <source>
        <dbReference type="Proteomes" id="UP000323917"/>
    </source>
</evidence>
<keyword evidence="3" id="KW-1185">Reference proteome</keyword>
<dbReference type="Proteomes" id="UP000323917">
    <property type="component" value="Chromosome"/>
</dbReference>
<dbReference type="InterPro" id="IPR029787">
    <property type="entry name" value="Nucleotide_cyclase"/>
</dbReference>
<dbReference type="InterPro" id="IPR000160">
    <property type="entry name" value="GGDEF_dom"/>
</dbReference>
<dbReference type="SUPFAM" id="SSF55073">
    <property type="entry name" value="Nucleotide cyclase"/>
    <property type="match status" value="1"/>
</dbReference>
<accession>A0A5B9QN90</accession>
<evidence type="ECO:0000259" key="1">
    <source>
        <dbReference type="PROSITE" id="PS50887"/>
    </source>
</evidence>
<dbReference type="PROSITE" id="PS50887">
    <property type="entry name" value="GGDEF"/>
    <property type="match status" value="1"/>
</dbReference>
<dbReference type="InterPro" id="IPR043128">
    <property type="entry name" value="Rev_trsase/Diguanyl_cyclase"/>
</dbReference>
<dbReference type="PANTHER" id="PTHR46663">
    <property type="entry name" value="DIGUANYLATE CYCLASE DGCT-RELATED"/>
    <property type="match status" value="1"/>
</dbReference>
<protein>
    <submittedName>
        <fullName evidence="2">Diguanylate cyclase DosC</fullName>
        <ecNumber evidence="2">2.7.7.65</ecNumber>
    </submittedName>
</protein>
<name>A0A5B9QN90_9BACT</name>
<dbReference type="Pfam" id="PF00990">
    <property type="entry name" value="GGDEF"/>
    <property type="match status" value="1"/>
</dbReference>
<keyword evidence="2" id="KW-0808">Transferase</keyword>
<sequence>MEPCSFLPSNTTLSLGACVLNIPENCVLAMNDQLRLWMGEQCDSTSLGQISDLFPDLDFTEITSSIVAPQSFTRKSILQRCGEPPIPATILLSPLASGQQTWHLLLVQPCEQSSQVASYTDVVTGLPDRRALEDWRQQWRVKNPGAPCPHALLFLDLDDFKQINDKHGHACGDRILAILAKRWQNSLRSEDLVVRYGGDEFVILLPGLRTAEEAVPVIQRLKARTAAPLEVEQNSFSVSVSIGLALAADIEVALEDLLATADHDMYVQKQADN</sequence>
<dbReference type="AlphaFoldDB" id="A0A5B9QN90"/>
<reference evidence="2 3" key="1">
    <citation type="submission" date="2019-08" db="EMBL/GenBank/DDBJ databases">
        <title>Deep-cultivation of Planctomycetes and their phenomic and genomic characterization uncovers novel biology.</title>
        <authorList>
            <person name="Wiegand S."/>
            <person name="Jogler M."/>
            <person name="Boedeker C."/>
            <person name="Pinto D."/>
            <person name="Vollmers J."/>
            <person name="Rivas-Marin E."/>
            <person name="Kohn T."/>
            <person name="Peeters S.H."/>
            <person name="Heuer A."/>
            <person name="Rast P."/>
            <person name="Oberbeckmann S."/>
            <person name="Bunk B."/>
            <person name="Jeske O."/>
            <person name="Meyerdierks A."/>
            <person name="Storesund J.E."/>
            <person name="Kallscheuer N."/>
            <person name="Luecker S."/>
            <person name="Lage O.M."/>
            <person name="Pohl T."/>
            <person name="Merkel B.J."/>
            <person name="Hornburger P."/>
            <person name="Mueller R.-W."/>
            <person name="Bruemmer F."/>
            <person name="Labrenz M."/>
            <person name="Spormann A.M."/>
            <person name="Op den Camp H."/>
            <person name="Overmann J."/>
            <person name="Amann R."/>
            <person name="Jetten M.S.M."/>
            <person name="Mascher T."/>
            <person name="Medema M.H."/>
            <person name="Devos D.P."/>
            <person name="Kaster A.-K."/>
            <person name="Ovreas L."/>
            <person name="Rohde M."/>
            <person name="Galperin M.Y."/>
            <person name="Jogler C."/>
        </authorList>
    </citation>
    <scope>NUCLEOTIDE SEQUENCE [LARGE SCALE GENOMIC DNA]</scope>
    <source>
        <strain evidence="2 3">Pr1d</strain>
    </source>
</reference>